<organism evidence="3 4">
    <name type="scientific">Dibothriocephalus latus</name>
    <name type="common">Fish tapeworm</name>
    <name type="synonym">Diphyllobothrium latum</name>
    <dbReference type="NCBI Taxonomy" id="60516"/>
    <lineage>
        <taxon>Eukaryota</taxon>
        <taxon>Metazoa</taxon>
        <taxon>Spiralia</taxon>
        <taxon>Lophotrochozoa</taxon>
        <taxon>Platyhelminthes</taxon>
        <taxon>Cestoda</taxon>
        <taxon>Eucestoda</taxon>
        <taxon>Diphyllobothriidea</taxon>
        <taxon>Diphyllobothriidae</taxon>
        <taxon>Dibothriocephalus</taxon>
    </lineage>
</organism>
<dbReference type="AlphaFoldDB" id="A0A3P6P721"/>
<gene>
    <name evidence="3" type="ORF">DILT_LOCUS662</name>
</gene>
<keyword evidence="1" id="KW-0217">Developmental protein</keyword>
<evidence type="ECO:0000313" key="4">
    <source>
        <dbReference type="Proteomes" id="UP000281553"/>
    </source>
</evidence>
<dbReference type="InterPro" id="IPR038173">
    <property type="entry name" value="COE_DBD_sf"/>
</dbReference>
<dbReference type="GO" id="GO:0008270">
    <property type="term" value="F:zinc ion binding"/>
    <property type="evidence" value="ECO:0007669"/>
    <property type="project" value="UniProtKB-KW"/>
</dbReference>
<protein>
    <recommendedName>
        <fullName evidence="2">Transcription factor COE DNA-binding domain-containing protein</fullName>
    </recommendedName>
</protein>
<reference evidence="3 4" key="1">
    <citation type="submission" date="2018-11" db="EMBL/GenBank/DDBJ databases">
        <authorList>
            <consortium name="Pathogen Informatics"/>
        </authorList>
    </citation>
    <scope>NUCLEOTIDE SEQUENCE [LARGE SCALE GENOMIC DNA]</scope>
</reference>
<dbReference type="Gene3D" id="2.60.40.3180">
    <property type="entry name" value="Transcription factor COE1, DNA-binding domain"/>
    <property type="match status" value="1"/>
</dbReference>
<keyword evidence="1" id="KW-0238">DNA-binding</keyword>
<evidence type="ECO:0000256" key="1">
    <source>
        <dbReference type="RuleBase" id="RU004489"/>
    </source>
</evidence>
<keyword evidence="1" id="KW-0862">Zinc</keyword>
<feature type="domain" description="Transcription factor COE DNA-binding" evidence="2">
    <location>
        <begin position="132"/>
        <end position="194"/>
    </location>
</feature>
<keyword evidence="1" id="KW-0804">Transcription</keyword>
<evidence type="ECO:0000313" key="3">
    <source>
        <dbReference type="EMBL" id="VDK35236.1"/>
    </source>
</evidence>
<proteinExistence type="inferred from homology"/>
<feature type="non-terminal residue" evidence="3">
    <location>
        <position position="201"/>
    </location>
</feature>
<name>A0A3P6P721_DIBLA</name>
<comment type="similarity">
    <text evidence="1">Belongs to the COE family.</text>
</comment>
<keyword evidence="1" id="KW-0805">Transcription regulation</keyword>
<evidence type="ECO:0000259" key="2">
    <source>
        <dbReference type="Pfam" id="PF16422"/>
    </source>
</evidence>
<dbReference type="EMBL" id="UYRU01003100">
    <property type="protein sequence ID" value="VDK35236.1"/>
    <property type="molecule type" value="Genomic_DNA"/>
</dbReference>
<dbReference type="Pfam" id="PF16422">
    <property type="entry name" value="COE1_DBD"/>
    <property type="match status" value="1"/>
</dbReference>
<dbReference type="PANTHER" id="PTHR10747">
    <property type="entry name" value="TRANSCRIPTION FACTOR COE FAMILY MEMBER"/>
    <property type="match status" value="1"/>
</dbReference>
<dbReference type="InterPro" id="IPR003523">
    <property type="entry name" value="Transcription_factor_COE"/>
</dbReference>
<dbReference type="Proteomes" id="UP000281553">
    <property type="component" value="Unassembled WGS sequence"/>
</dbReference>
<accession>A0A3P6P721</accession>
<dbReference type="OrthoDB" id="25246at2759"/>
<keyword evidence="1" id="KW-0539">Nucleus</keyword>
<sequence length="201" mass="23581">MNKTPQQCRHWRDISYSNTAFQSRFALARHIPNNHNRNASGHFKNDMPPCLRTVPHSNLILAWSVKFEFIALRVFSHQLVRFTSLSNLSTRFNLCSYVTRNQSEMVNGVYYLCNYAYLPPFFFTPPKFRPFRYFLKFFMKCNQNCLKNAGNPRDMRRFQVAVASAPSLDGNLLAFSDNMFVHNNSKHGRRVRRLEPSDNSK</sequence>
<dbReference type="GO" id="GO:0005634">
    <property type="term" value="C:nucleus"/>
    <property type="evidence" value="ECO:0007669"/>
    <property type="project" value="UniProtKB-SubCell"/>
</dbReference>
<comment type="subcellular location">
    <subcellularLocation>
        <location evidence="1">Nucleus</location>
    </subcellularLocation>
</comment>
<keyword evidence="1" id="KW-0479">Metal-binding</keyword>
<dbReference type="GO" id="GO:0006355">
    <property type="term" value="P:regulation of DNA-templated transcription"/>
    <property type="evidence" value="ECO:0007669"/>
    <property type="project" value="InterPro"/>
</dbReference>
<keyword evidence="4" id="KW-1185">Reference proteome</keyword>
<keyword evidence="1" id="KW-0863">Zinc-finger</keyword>
<dbReference type="InterPro" id="IPR032200">
    <property type="entry name" value="COE_DBD"/>
</dbReference>
<dbReference type="GO" id="GO:0003677">
    <property type="term" value="F:DNA binding"/>
    <property type="evidence" value="ECO:0007669"/>
    <property type="project" value="UniProtKB-KW"/>
</dbReference>